<evidence type="ECO:0000256" key="3">
    <source>
        <dbReference type="ARBA" id="ARBA00022692"/>
    </source>
</evidence>
<comment type="subcellular location">
    <subcellularLocation>
        <location evidence="1">Cell membrane</location>
        <topology evidence="1">Multi-pass membrane protein</topology>
    </subcellularLocation>
</comment>
<feature type="transmembrane region" description="Helical" evidence="7">
    <location>
        <begin position="51"/>
        <end position="67"/>
    </location>
</feature>
<keyword evidence="6" id="KW-0175">Coiled coil</keyword>
<reference evidence="9 10" key="1">
    <citation type="journal article" date="2021" name="Int. J. Syst. Evol. Microbiol.">
        <title>Reticulibacter mediterranei gen. nov., sp. nov., within the new family Reticulibacteraceae fam. nov., and Ktedonospora formicarum gen. nov., sp. nov., Ktedonobacter robiniae sp. nov., Dictyobacter formicarum sp. nov. and Dictyobacter arantiisoli sp. nov., belonging to the class Ktedonobacteria.</title>
        <authorList>
            <person name="Yabe S."/>
            <person name="Zheng Y."/>
            <person name="Wang C.M."/>
            <person name="Sakai Y."/>
            <person name="Abe K."/>
            <person name="Yokota A."/>
            <person name="Donadio S."/>
            <person name="Cavaletti L."/>
            <person name="Monciardini P."/>
        </authorList>
    </citation>
    <scope>NUCLEOTIDE SEQUENCE [LARGE SCALE GENOMIC DNA]</scope>
    <source>
        <strain evidence="9 10">SOSP1-30</strain>
    </source>
</reference>
<evidence type="ECO:0000259" key="8">
    <source>
        <dbReference type="Pfam" id="PF01895"/>
    </source>
</evidence>
<feature type="coiled-coil region" evidence="6">
    <location>
        <begin position="374"/>
        <end position="401"/>
    </location>
</feature>
<evidence type="ECO:0000313" key="9">
    <source>
        <dbReference type="EMBL" id="GHO56538.1"/>
    </source>
</evidence>
<dbReference type="PANTHER" id="PTHR10010:SF46">
    <property type="entry name" value="SODIUM-DEPENDENT PHOSPHATE TRANSPORT PROTEIN 2B"/>
    <property type="match status" value="1"/>
</dbReference>
<evidence type="ECO:0000313" key="10">
    <source>
        <dbReference type="Proteomes" id="UP000654345"/>
    </source>
</evidence>
<gene>
    <name evidence="9" type="ORF">KSB_50130</name>
</gene>
<accession>A0ABQ3UV29</accession>
<dbReference type="NCBIfam" id="NF037997">
    <property type="entry name" value="Na_Pi_symport"/>
    <property type="match status" value="1"/>
</dbReference>
<feature type="domain" description="PhoU" evidence="8">
    <location>
        <begin position="345"/>
        <end position="425"/>
    </location>
</feature>
<dbReference type="EMBL" id="BNJG01000002">
    <property type="protein sequence ID" value="GHO56538.1"/>
    <property type="molecule type" value="Genomic_DNA"/>
</dbReference>
<evidence type="ECO:0000256" key="1">
    <source>
        <dbReference type="ARBA" id="ARBA00004651"/>
    </source>
</evidence>
<keyword evidence="5 7" id="KW-0472">Membrane</keyword>
<evidence type="ECO:0000256" key="2">
    <source>
        <dbReference type="ARBA" id="ARBA00022475"/>
    </source>
</evidence>
<feature type="transmembrane region" description="Helical" evidence="7">
    <location>
        <begin position="287"/>
        <end position="308"/>
    </location>
</feature>
<dbReference type="RefSeq" id="WP_201373017.1">
    <property type="nucleotide sequence ID" value="NZ_BNJG01000002.1"/>
</dbReference>
<organism evidence="9 10">
    <name type="scientific">Ktedonobacter robiniae</name>
    <dbReference type="NCBI Taxonomy" id="2778365"/>
    <lineage>
        <taxon>Bacteria</taxon>
        <taxon>Bacillati</taxon>
        <taxon>Chloroflexota</taxon>
        <taxon>Ktedonobacteria</taxon>
        <taxon>Ktedonobacterales</taxon>
        <taxon>Ktedonobacteraceae</taxon>
        <taxon>Ktedonobacter</taxon>
    </lineage>
</organism>
<feature type="transmembrane region" description="Helical" evidence="7">
    <location>
        <begin position="255"/>
        <end position="275"/>
    </location>
</feature>
<evidence type="ECO:0000256" key="7">
    <source>
        <dbReference type="SAM" id="Phobius"/>
    </source>
</evidence>
<keyword evidence="4 7" id="KW-1133">Transmembrane helix</keyword>
<dbReference type="InterPro" id="IPR038078">
    <property type="entry name" value="PhoU-like_sf"/>
</dbReference>
<keyword evidence="10" id="KW-1185">Reference proteome</keyword>
<keyword evidence="3 7" id="KW-0812">Transmembrane</keyword>
<name>A0ABQ3UV29_9CHLR</name>
<dbReference type="Pfam" id="PF02690">
    <property type="entry name" value="Na_Pi_cotrans"/>
    <property type="match status" value="2"/>
</dbReference>
<comment type="caution">
    <text evidence="9">The sequence shown here is derived from an EMBL/GenBank/DDBJ whole genome shotgun (WGS) entry which is preliminary data.</text>
</comment>
<protein>
    <submittedName>
        <fullName evidence="9">Sodium:phosphate symporter</fullName>
    </submittedName>
</protein>
<evidence type="ECO:0000256" key="4">
    <source>
        <dbReference type="ARBA" id="ARBA00022989"/>
    </source>
</evidence>
<evidence type="ECO:0000256" key="6">
    <source>
        <dbReference type="SAM" id="Coils"/>
    </source>
</evidence>
<dbReference type="PANTHER" id="PTHR10010">
    <property type="entry name" value="SOLUTE CARRIER FAMILY 34 SODIUM PHOSPHATE , MEMBER 2-RELATED"/>
    <property type="match status" value="1"/>
</dbReference>
<dbReference type="Proteomes" id="UP000654345">
    <property type="component" value="Unassembled WGS sequence"/>
</dbReference>
<feature type="transmembrane region" description="Helical" evidence="7">
    <location>
        <begin position="140"/>
        <end position="159"/>
    </location>
</feature>
<dbReference type="Gene3D" id="1.20.58.220">
    <property type="entry name" value="Phosphate transport system protein phou homolog 2, domain 2"/>
    <property type="match status" value="1"/>
</dbReference>
<dbReference type="Pfam" id="PF01895">
    <property type="entry name" value="PhoU"/>
    <property type="match status" value="1"/>
</dbReference>
<sequence>MQLPTSPTTVVSFLIAGVLLLLYGVQQISDIFQKTMSARLRSALATLSRRPWMALLLGLITTAITQSSSATSSLLVGLVNTQFITLTTAFFMLLGANIGSTLVVQLLALHITDHALEILGLGTAIAFFTRRSGLRPFGKAFFAFGLITVGLAALEAGSRPVAASPLTADVLQAMVNAPIVLALIGAILSIAFTSSAASIGLVIVLAGNGALPPIAALAIMLGTNVGNTFTALLSALGGSSRVGRRLAYLHTGTKLIGVTVAFLLLQPLAQLLAHLGNGGTQVAIAHMGLNIALALVFAPLATPLVRLVTALVPDQESQSVDGPRHLDPEALATPAVALGQAMREIVRMTDLVTVMLKRGILAFDEESDNVPRHIDQLDDQLDDLEEAVKSYLTRLDEEQMTEQQSRRELALLYIVTDLEAIGDIIDKQIVRLAQRKQREQVVFSEEGWQDLITYYQEVQLAVQQVLAALASQDPTLATECLTRKAILAQTKRTLHLRHVRRLQQRVAPSLSSSAIHLDLLNAMSRVLSHAFNIAAIVQGEM</sequence>
<dbReference type="InterPro" id="IPR026022">
    <property type="entry name" value="PhoU_dom"/>
</dbReference>
<proteinExistence type="predicted"/>
<keyword evidence="2" id="KW-1003">Cell membrane</keyword>
<dbReference type="InterPro" id="IPR003841">
    <property type="entry name" value="Na/Pi_transpt"/>
</dbReference>
<evidence type="ECO:0000256" key="5">
    <source>
        <dbReference type="ARBA" id="ARBA00023136"/>
    </source>
</evidence>
<dbReference type="SUPFAM" id="SSF109755">
    <property type="entry name" value="PhoU-like"/>
    <property type="match status" value="1"/>
</dbReference>
<feature type="transmembrane region" description="Helical" evidence="7">
    <location>
        <begin position="179"/>
        <end position="207"/>
    </location>
</feature>